<comment type="subcellular location">
    <subcellularLocation>
        <location evidence="3">Endoplasmic reticulum membrane</location>
        <topology evidence="3">Multi-pass membrane protein</topology>
    </subcellularLocation>
    <subcellularLocation>
        <location evidence="2">Mitochondrion outer membrane</location>
    </subcellularLocation>
</comment>
<feature type="transmembrane region" description="Helical" evidence="17">
    <location>
        <begin position="92"/>
        <end position="108"/>
    </location>
</feature>
<comment type="caution">
    <text evidence="18">The sequence shown here is derived from an EMBL/GenBank/DDBJ whole genome shotgun (WGS) entry which is preliminary data.</text>
</comment>
<accession>A0ABQ9J1S1</accession>
<feature type="transmembrane region" description="Helical" evidence="17">
    <location>
        <begin position="114"/>
        <end position="138"/>
    </location>
</feature>
<evidence type="ECO:0000313" key="19">
    <source>
        <dbReference type="Proteomes" id="UP001162164"/>
    </source>
</evidence>
<evidence type="ECO:0000256" key="6">
    <source>
        <dbReference type="ARBA" id="ARBA00022679"/>
    </source>
</evidence>
<evidence type="ECO:0000256" key="5">
    <source>
        <dbReference type="ARBA" id="ARBA00012452"/>
    </source>
</evidence>
<dbReference type="InterPro" id="IPR023352">
    <property type="entry name" value="MAPEG-like_dom_sf"/>
</dbReference>
<comment type="catalytic activity">
    <reaction evidence="16">
        <text>RX + glutathione = an S-substituted glutathione + a halide anion + H(+)</text>
        <dbReference type="Rhea" id="RHEA:16437"/>
        <dbReference type="ChEBI" id="CHEBI:15378"/>
        <dbReference type="ChEBI" id="CHEBI:16042"/>
        <dbReference type="ChEBI" id="CHEBI:17792"/>
        <dbReference type="ChEBI" id="CHEBI:57925"/>
        <dbReference type="ChEBI" id="CHEBI:90779"/>
        <dbReference type="EC" id="2.5.1.18"/>
    </reaction>
    <physiologicalReaction direction="left-to-right" evidence="16">
        <dbReference type="Rhea" id="RHEA:16438"/>
    </physiologicalReaction>
</comment>
<dbReference type="InterPro" id="IPR001129">
    <property type="entry name" value="Membr-assoc_MAPEG"/>
</dbReference>
<evidence type="ECO:0000256" key="16">
    <source>
        <dbReference type="ARBA" id="ARBA00049385"/>
    </source>
</evidence>
<dbReference type="InterPro" id="IPR040162">
    <property type="entry name" value="MGST1-like"/>
</dbReference>
<proteinExistence type="inferred from homology"/>
<keyword evidence="13 17" id="KW-0472">Membrane</keyword>
<comment type="subunit">
    <text evidence="14">Homotrimer; The trimer binds only one molecule of glutathione.</text>
</comment>
<dbReference type="SUPFAM" id="SSF161084">
    <property type="entry name" value="MAPEG domain-like"/>
    <property type="match status" value="1"/>
</dbReference>
<dbReference type="Proteomes" id="UP001162164">
    <property type="component" value="Unassembled WGS sequence"/>
</dbReference>
<evidence type="ECO:0000256" key="4">
    <source>
        <dbReference type="ARBA" id="ARBA00010459"/>
    </source>
</evidence>
<keyword evidence="11" id="KW-0007">Acetylation</keyword>
<name>A0ABQ9J1S1_9CUCU</name>
<dbReference type="EMBL" id="JAPWTJ010001644">
    <property type="protein sequence ID" value="KAJ8970303.1"/>
    <property type="molecule type" value="Genomic_DNA"/>
</dbReference>
<evidence type="ECO:0000256" key="14">
    <source>
        <dbReference type="ARBA" id="ARBA00038540"/>
    </source>
</evidence>
<dbReference type="PANTHER" id="PTHR10689:SF6">
    <property type="entry name" value="MICROSOMAL GLUTATHIONE S-TRANSFERASE 1"/>
    <property type="match status" value="1"/>
</dbReference>
<comment type="similarity">
    <text evidence="4">Belongs to the MAPEG family.</text>
</comment>
<keyword evidence="9" id="KW-0256">Endoplasmic reticulum</keyword>
<dbReference type="EC" id="2.5.1.18" evidence="5"/>
<comment type="function">
    <text evidence="1">Conjugation of reduced glutathione to a wide number of exogenous and endogenous hydrophobic electrophiles.</text>
</comment>
<keyword evidence="10 17" id="KW-1133">Transmembrane helix</keyword>
<feature type="transmembrane region" description="Helical" evidence="17">
    <location>
        <begin position="145"/>
        <end position="165"/>
    </location>
</feature>
<dbReference type="Pfam" id="PF01124">
    <property type="entry name" value="MAPEG"/>
    <property type="match status" value="1"/>
</dbReference>
<evidence type="ECO:0000256" key="13">
    <source>
        <dbReference type="ARBA" id="ARBA00023136"/>
    </source>
</evidence>
<evidence type="ECO:0000256" key="11">
    <source>
        <dbReference type="ARBA" id="ARBA00022990"/>
    </source>
</evidence>
<evidence type="ECO:0000313" key="18">
    <source>
        <dbReference type="EMBL" id="KAJ8970303.1"/>
    </source>
</evidence>
<evidence type="ECO:0000256" key="12">
    <source>
        <dbReference type="ARBA" id="ARBA00023128"/>
    </source>
</evidence>
<organism evidence="18 19">
    <name type="scientific">Molorchus minor</name>
    <dbReference type="NCBI Taxonomy" id="1323400"/>
    <lineage>
        <taxon>Eukaryota</taxon>
        <taxon>Metazoa</taxon>
        <taxon>Ecdysozoa</taxon>
        <taxon>Arthropoda</taxon>
        <taxon>Hexapoda</taxon>
        <taxon>Insecta</taxon>
        <taxon>Pterygota</taxon>
        <taxon>Neoptera</taxon>
        <taxon>Endopterygota</taxon>
        <taxon>Coleoptera</taxon>
        <taxon>Polyphaga</taxon>
        <taxon>Cucujiformia</taxon>
        <taxon>Chrysomeloidea</taxon>
        <taxon>Cerambycidae</taxon>
        <taxon>Lamiinae</taxon>
        <taxon>Monochamini</taxon>
        <taxon>Molorchus</taxon>
    </lineage>
</organism>
<evidence type="ECO:0000256" key="15">
    <source>
        <dbReference type="ARBA" id="ARBA00039397"/>
    </source>
</evidence>
<sequence>MAQVVTGGLSVENPLFRVYLFYSSVLVLKMLFMSAITGMTRVKIRYDAMPQLEPLRSVIMSFANPEDAVRLKGKVKTDEEVERKRRAHLNDLENIPIFLIVSAAYILTEPSVVFATLLFRAFTIARIVHTLVYAIVVVPQPARGISFGVGLVITAYMAIVSLLYFL</sequence>
<reference evidence="18" key="1">
    <citation type="journal article" date="2023" name="Insect Mol. Biol.">
        <title>Genome sequencing provides insights into the evolution of gene families encoding plant cell wall-degrading enzymes in longhorned beetles.</title>
        <authorList>
            <person name="Shin N.R."/>
            <person name="Okamura Y."/>
            <person name="Kirsch R."/>
            <person name="Pauchet Y."/>
        </authorList>
    </citation>
    <scope>NUCLEOTIDE SEQUENCE</scope>
    <source>
        <strain evidence="18">MMC_N1</strain>
    </source>
</reference>
<evidence type="ECO:0000256" key="3">
    <source>
        <dbReference type="ARBA" id="ARBA00004477"/>
    </source>
</evidence>
<evidence type="ECO:0000256" key="1">
    <source>
        <dbReference type="ARBA" id="ARBA00003701"/>
    </source>
</evidence>
<evidence type="ECO:0000256" key="7">
    <source>
        <dbReference type="ARBA" id="ARBA00022692"/>
    </source>
</evidence>
<evidence type="ECO:0000256" key="17">
    <source>
        <dbReference type="SAM" id="Phobius"/>
    </source>
</evidence>
<evidence type="ECO:0000256" key="9">
    <source>
        <dbReference type="ARBA" id="ARBA00022824"/>
    </source>
</evidence>
<keyword evidence="7 17" id="KW-0812">Transmembrane</keyword>
<keyword evidence="6" id="KW-0808">Transferase</keyword>
<keyword evidence="19" id="KW-1185">Reference proteome</keyword>
<evidence type="ECO:0000256" key="10">
    <source>
        <dbReference type="ARBA" id="ARBA00022989"/>
    </source>
</evidence>
<dbReference type="Gene3D" id="1.20.120.550">
    <property type="entry name" value="Membrane associated eicosanoid/glutathione metabolism-like domain"/>
    <property type="match status" value="1"/>
</dbReference>
<evidence type="ECO:0000256" key="2">
    <source>
        <dbReference type="ARBA" id="ARBA00004294"/>
    </source>
</evidence>
<feature type="transmembrane region" description="Helical" evidence="17">
    <location>
        <begin position="19"/>
        <end position="39"/>
    </location>
</feature>
<evidence type="ECO:0000256" key="8">
    <source>
        <dbReference type="ARBA" id="ARBA00022787"/>
    </source>
</evidence>
<keyword evidence="12" id="KW-0496">Mitochondrion</keyword>
<protein>
    <recommendedName>
        <fullName evidence="15">Microsomal glutathione S-transferase 1</fullName>
        <ecNumber evidence="5">2.5.1.18</ecNumber>
    </recommendedName>
</protein>
<gene>
    <name evidence="18" type="ORF">NQ317_019340</name>
</gene>
<dbReference type="PANTHER" id="PTHR10689">
    <property type="entry name" value="MICROSOMAL GLUTATHIONE S-TRANSFERASE 1"/>
    <property type="match status" value="1"/>
</dbReference>
<keyword evidence="8" id="KW-1000">Mitochondrion outer membrane</keyword>